<evidence type="ECO:0000313" key="2">
    <source>
        <dbReference type="EMBL" id="ACL76597.1"/>
    </source>
</evidence>
<dbReference type="AlphaFoldDB" id="B8I4U3"/>
<keyword evidence="1" id="KW-1133">Transmembrane helix</keyword>
<reference evidence="2 3" key="1">
    <citation type="submission" date="2009-01" db="EMBL/GenBank/DDBJ databases">
        <title>Complete sequence of Clostridium cellulolyticum H10.</title>
        <authorList>
            <consortium name="US DOE Joint Genome Institute"/>
            <person name="Lucas S."/>
            <person name="Copeland A."/>
            <person name="Lapidus A."/>
            <person name="Glavina del Rio T."/>
            <person name="Dalin E."/>
            <person name="Tice H."/>
            <person name="Bruce D."/>
            <person name="Goodwin L."/>
            <person name="Pitluck S."/>
            <person name="Chertkov O."/>
            <person name="Saunders E."/>
            <person name="Brettin T."/>
            <person name="Detter J.C."/>
            <person name="Han C."/>
            <person name="Larimer F."/>
            <person name="Land M."/>
            <person name="Hauser L."/>
            <person name="Kyrpides N."/>
            <person name="Ivanova N."/>
            <person name="Zhou J."/>
            <person name="Richardson P."/>
        </authorList>
    </citation>
    <scope>NUCLEOTIDE SEQUENCE [LARGE SCALE GENOMIC DNA]</scope>
    <source>
        <strain evidence="3">ATCC 35319 / DSM 5812 / JCM 6584 / H10</strain>
    </source>
</reference>
<keyword evidence="1" id="KW-0472">Membrane</keyword>
<keyword evidence="3" id="KW-1185">Reference proteome</keyword>
<proteinExistence type="predicted"/>
<evidence type="ECO:0000256" key="1">
    <source>
        <dbReference type="SAM" id="Phobius"/>
    </source>
</evidence>
<keyword evidence="1" id="KW-0812">Transmembrane</keyword>
<feature type="transmembrane region" description="Helical" evidence="1">
    <location>
        <begin position="35"/>
        <end position="53"/>
    </location>
</feature>
<evidence type="ECO:0000313" key="3">
    <source>
        <dbReference type="Proteomes" id="UP000001349"/>
    </source>
</evidence>
<dbReference type="EMBL" id="CP001348">
    <property type="protein sequence ID" value="ACL76597.1"/>
    <property type="molecule type" value="Genomic_DNA"/>
</dbReference>
<dbReference type="RefSeq" id="WP_015925689.1">
    <property type="nucleotide sequence ID" value="NC_011898.1"/>
</dbReference>
<sequence>MKKPSKVIFKIERFANNYKKLGSVLYYLYKLLKSSYFRIFVNFLFTFVFAFQMQLTDFKTYNIYEKEFYQDKLHILVTFVFIIIYNWVTIMIDNYQEYKGRRVKCLREVINREAVINQTISRKLNNITKSVCVKAVQIPTKADFSTLSYQDIASLVCHNIYDAIKISTEKDTHQVSLMHRFKEKKTGREYIKMISYGNANQISPSIFDKHFYLDSDLNYYHVKIFNEQQNEIYILKNAGEIKKEFVYGKKCTEKNIEQYIAIPVFCENEGTVSLLQIEISETQLLGGTTEEIREFVKPFMAYVHILMVNYYRDELFNVLIKKFDILKKSKDRRKSYLEGMSKYEQHYGENNSSIAPRD</sequence>
<dbReference type="HOGENOM" id="CLU_773185_0_0_9"/>
<dbReference type="KEGG" id="cce:Ccel_2258"/>
<feature type="transmembrane region" description="Helical" evidence="1">
    <location>
        <begin position="73"/>
        <end position="92"/>
    </location>
</feature>
<dbReference type="OrthoDB" id="1737630at2"/>
<dbReference type="eggNOG" id="ENOG5033SVI">
    <property type="taxonomic scope" value="Bacteria"/>
</dbReference>
<name>B8I4U3_RUMCH</name>
<accession>B8I4U3</accession>
<dbReference type="Proteomes" id="UP000001349">
    <property type="component" value="Chromosome"/>
</dbReference>
<protein>
    <submittedName>
        <fullName evidence="2">Uncharacterized protein</fullName>
    </submittedName>
</protein>
<organism evidence="2 3">
    <name type="scientific">Ruminiclostridium cellulolyticum (strain ATCC 35319 / DSM 5812 / JCM 6584 / H10)</name>
    <name type="common">Clostridium cellulolyticum</name>
    <dbReference type="NCBI Taxonomy" id="394503"/>
    <lineage>
        <taxon>Bacteria</taxon>
        <taxon>Bacillati</taxon>
        <taxon>Bacillota</taxon>
        <taxon>Clostridia</taxon>
        <taxon>Eubacteriales</taxon>
        <taxon>Oscillospiraceae</taxon>
        <taxon>Ruminiclostridium</taxon>
    </lineage>
</organism>
<gene>
    <name evidence="2" type="ordered locus">Ccel_2258</name>
</gene>